<dbReference type="EMBL" id="BPLR01009516">
    <property type="protein sequence ID" value="GIY32475.1"/>
    <property type="molecule type" value="Genomic_DNA"/>
</dbReference>
<organism evidence="1 2">
    <name type="scientific">Caerostris extrusa</name>
    <name type="common">Bark spider</name>
    <name type="synonym">Caerostris bankana</name>
    <dbReference type="NCBI Taxonomy" id="172846"/>
    <lineage>
        <taxon>Eukaryota</taxon>
        <taxon>Metazoa</taxon>
        <taxon>Ecdysozoa</taxon>
        <taxon>Arthropoda</taxon>
        <taxon>Chelicerata</taxon>
        <taxon>Arachnida</taxon>
        <taxon>Araneae</taxon>
        <taxon>Araneomorphae</taxon>
        <taxon>Entelegynae</taxon>
        <taxon>Araneoidea</taxon>
        <taxon>Araneidae</taxon>
        <taxon>Caerostris</taxon>
    </lineage>
</organism>
<sequence>MFLGKKASQRISTFSLDRCAFARVMGAVPRNGRSKKKKEKKAVMEHIRVKLCMFLFSAAPAAHTFFHFLCNAGSEIGAVLPTVAAQRVGNSAHRFSPRS</sequence>
<dbReference type="AlphaFoldDB" id="A0AAV4SE79"/>
<comment type="caution">
    <text evidence="1">The sequence shown here is derived from an EMBL/GenBank/DDBJ whole genome shotgun (WGS) entry which is preliminary data.</text>
</comment>
<gene>
    <name evidence="1" type="ORF">CEXT_523191</name>
</gene>
<evidence type="ECO:0000313" key="1">
    <source>
        <dbReference type="EMBL" id="GIY32475.1"/>
    </source>
</evidence>
<proteinExistence type="predicted"/>
<evidence type="ECO:0000313" key="2">
    <source>
        <dbReference type="Proteomes" id="UP001054945"/>
    </source>
</evidence>
<keyword evidence="2" id="KW-1185">Reference proteome</keyword>
<dbReference type="Proteomes" id="UP001054945">
    <property type="component" value="Unassembled WGS sequence"/>
</dbReference>
<protein>
    <submittedName>
        <fullName evidence="1">Uncharacterized protein</fullName>
    </submittedName>
</protein>
<accession>A0AAV4SE79</accession>
<reference evidence="1 2" key="1">
    <citation type="submission" date="2021-06" db="EMBL/GenBank/DDBJ databases">
        <title>Caerostris extrusa draft genome.</title>
        <authorList>
            <person name="Kono N."/>
            <person name="Arakawa K."/>
        </authorList>
    </citation>
    <scope>NUCLEOTIDE SEQUENCE [LARGE SCALE GENOMIC DNA]</scope>
</reference>
<name>A0AAV4SE79_CAEEX</name>